<dbReference type="Pfam" id="PF02597">
    <property type="entry name" value="ThiS"/>
    <property type="match status" value="1"/>
</dbReference>
<dbReference type="InterPro" id="IPR016155">
    <property type="entry name" value="Mopterin_synth/thiamin_S_b"/>
</dbReference>
<dbReference type="SUPFAM" id="SSF54285">
    <property type="entry name" value="MoaD/ThiS"/>
    <property type="match status" value="1"/>
</dbReference>
<accession>A0A2T5RG97</accession>
<evidence type="ECO:0000313" key="1">
    <source>
        <dbReference type="EMBL" id="PTV93474.1"/>
    </source>
</evidence>
<protein>
    <submittedName>
        <fullName evidence="1">Molybdopterin synthase subunit MoaD</fullName>
    </submittedName>
</protein>
<dbReference type="InterPro" id="IPR012675">
    <property type="entry name" value="Beta-grasp_dom_sf"/>
</dbReference>
<gene>
    <name evidence="1" type="ORF">C8C76_14020</name>
</gene>
<dbReference type="AlphaFoldDB" id="A0A2T5RG97"/>
<organism evidence="1 2">
    <name type="scientific">Halanaerobium saccharolyticum</name>
    <dbReference type="NCBI Taxonomy" id="43595"/>
    <lineage>
        <taxon>Bacteria</taxon>
        <taxon>Bacillati</taxon>
        <taxon>Bacillota</taxon>
        <taxon>Clostridia</taxon>
        <taxon>Halanaerobiales</taxon>
        <taxon>Halanaerobiaceae</taxon>
        <taxon>Halanaerobium</taxon>
    </lineage>
</organism>
<dbReference type="Gene3D" id="3.10.20.30">
    <property type="match status" value="1"/>
</dbReference>
<dbReference type="PANTHER" id="PTHR38031:SF1">
    <property type="entry name" value="SULFUR CARRIER PROTEIN CYSO"/>
    <property type="match status" value="1"/>
</dbReference>
<dbReference type="EMBL" id="QAXS01000040">
    <property type="protein sequence ID" value="PTV93474.1"/>
    <property type="molecule type" value="Genomic_DNA"/>
</dbReference>
<sequence>MINLASQIHPVLCRELGGILILGVIKLALKVKFYSLFRINLKSAGTEYELDNQITIAELIKKLDQDYDGYFTQKLLEEDRSISSGAIILLNGKNVIHLDKLETVVSNQDTVTLFPPSAGG</sequence>
<proteinExistence type="predicted"/>
<dbReference type="Proteomes" id="UP000244089">
    <property type="component" value="Unassembled WGS sequence"/>
</dbReference>
<reference evidence="1 2" key="1">
    <citation type="submission" date="2018-04" db="EMBL/GenBank/DDBJ databases">
        <title>Subsurface microbial communities from deep shales in Ohio and West Virginia, USA.</title>
        <authorList>
            <person name="Wrighton K."/>
        </authorList>
    </citation>
    <scope>NUCLEOTIDE SEQUENCE [LARGE SCALE GENOMIC DNA]</scope>
    <source>
        <strain evidence="1 2">WC1</strain>
    </source>
</reference>
<dbReference type="InterPro" id="IPR052045">
    <property type="entry name" value="Sulfur_Carrier/Prot_Modifier"/>
</dbReference>
<name>A0A2T5RG97_9FIRM</name>
<comment type="caution">
    <text evidence="1">The sequence shown here is derived from an EMBL/GenBank/DDBJ whole genome shotgun (WGS) entry which is preliminary data.</text>
</comment>
<evidence type="ECO:0000313" key="2">
    <source>
        <dbReference type="Proteomes" id="UP000244089"/>
    </source>
</evidence>
<dbReference type="PANTHER" id="PTHR38031">
    <property type="entry name" value="SULFUR CARRIER PROTEIN SLR0821-RELATED"/>
    <property type="match status" value="1"/>
</dbReference>
<dbReference type="InterPro" id="IPR003749">
    <property type="entry name" value="ThiS/MoaD-like"/>
</dbReference>